<dbReference type="RefSeq" id="WP_166153050.1">
    <property type="nucleotide sequence ID" value="NZ_JAAOIW010000009.1"/>
</dbReference>
<reference evidence="1" key="1">
    <citation type="submission" date="2020-03" db="EMBL/GenBank/DDBJ databases">
        <title>Draft sequencing of Paenibacilllus sp. S3N08.</title>
        <authorList>
            <person name="Kim D.-U."/>
        </authorList>
    </citation>
    <scope>NUCLEOTIDE SEQUENCE</scope>
    <source>
        <strain evidence="1">S3N08</strain>
    </source>
</reference>
<proteinExistence type="predicted"/>
<evidence type="ECO:0000313" key="1">
    <source>
        <dbReference type="EMBL" id="NHN32750.1"/>
    </source>
</evidence>
<dbReference type="Proteomes" id="UP001165962">
    <property type="component" value="Unassembled WGS sequence"/>
</dbReference>
<evidence type="ECO:0000313" key="2">
    <source>
        <dbReference type="Proteomes" id="UP001165962"/>
    </source>
</evidence>
<organism evidence="1 2">
    <name type="scientific">Paenibacillus agricola</name>
    <dbReference type="NCBI Taxonomy" id="2716264"/>
    <lineage>
        <taxon>Bacteria</taxon>
        <taxon>Bacillati</taxon>
        <taxon>Bacillota</taxon>
        <taxon>Bacilli</taxon>
        <taxon>Bacillales</taxon>
        <taxon>Paenibacillaceae</taxon>
        <taxon>Paenibacillus</taxon>
    </lineage>
</organism>
<comment type="caution">
    <text evidence="1">The sequence shown here is derived from an EMBL/GenBank/DDBJ whole genome shotgun (WGS) entry which is preliminary data.</text>
</comment>
<accession>A0ABX0J8Q0</accession>
<sequence>MKRVQYDLNFKMEIIRKGKEIGNFTVVSRQHELDPKMVLRWAKELNRKDVDQLDGASKRQTAFIPTAGSF</sequence>
<evidence type="ECO:0008006" key="3">
    <source>
        <dbReference type="Google" id="ProtNLM"/>
    </source>
</evidence>
<name>A0ABX0J8Q0_9BACL</name>
<keyword evidence="2" id="KW-1185">Reference proteome</keyword>
<gene>
    <name evidence="1" type="ORF">G9U52_23300</name>
</gene>
<protein>
    <recommendedName>
        <fullName evidence="3">Transposase</fullName>
    </recommendedName>
</protein>
<dbReference type="EMBL" id="JAAOIW010000009">
    <property type="protein sequence ID" value="NHN32750.1"/>
    <property type="molecule type" value="Genomic_DNA"/>
</dbReference>